<evidence type="ECO:0000313" key="3">
    <source>
        <dbReference type="Proteomes" id="UP000297245"/>
    </source>
</evidence>
<gene>
    <name evidence="2" type="ORF">K435DRAFT_237028</name>
</gene>
<name>A0A4S8LPF7_DENBC</name>
<feature type="transmembrane region" description="Helical" evidence="1">
    <location>
        <begin position="60"/>
        <end position="80"/>
    </location>
</feature>
<keyword evidence="3" id="KW-1185">Reference proteome</keyword>
<reference evidence="2 3" key="1">
    <citation type="journal article" date="2019" name="Nat. Ecol. Evol.">
        <title>Megaphylogeny resolves global patterns of mushroom evolution.</title>
        <authorList>
            <person name="Varga T."/>
            <person name="Krizsan K."/>
            <person name="Foldi C."/>
            <person name="Dima B."/>
            <person name="Sanchez-Garcia M."/>
            <person name="Sanchez-Ramirez S."/>
            <person name="Szollosi G.J."/>
            <person name="Szarkandi J.G."/>
            <person name="Papp V."/>
            <person name="Albert L."/>
            <person name="Andreopoulos W."/>
            <person name="Angelini C."/>
            <person name="Antonin V."/>
            <person name="Barry K.W."/>
            <person name="Bougher N.L."/>
            <person name="Buchanan P."/>
            <person name="Buyck B."/>
            <person name="Bense V."/>
            <person name="Catcheside P."/>
            <person name="Chovatia M."/>
            <person name="Cooper J."/>
            <person name="Damon W."/>
            <person name="Desjardin D."/>
            <person name="Finy P."/>
            <person name="Geml J."/>
            <person name="Haridas S."/>
            <person name="Hughes K."/>
            <person name="Justo A."/>
            <person name="Karasinski D."/>
            <person name="Kautmanova I."/>
            <person name="Kiss B."/>
            <person name="Kocsube S."/>
            <person name="Kotiranta H."/>
            <person name="LaButti K.M."/>
            <person name="Lechner B.E."/>
            <person name="Liimatainen K."/>
            <person name="Lipzen A."/>
            <person name="Lukacs Z."/>
            <person name="Mihaltcheva S."/>
            <person name="Morgado L.N."/>
            <person name="Niskanen T."/>
            <person name="Noordeloos M.E."/>
            <person name="Ohm R.A."/>
            <person name="Ortiz-Santana B."/>
            <person name="Ovrebo C."/>
            <person name="Racz N."/>
            <person name="Riley R."/>
            <person name="Savchenko A."/>
            <person name="Shiryaev A."/>
            <person name="Soop K."/>
            <person name="Spirin V."/>
            <person name="Szebenyi C."/>
            <person name="Tomsovsky M."/>
            <person name="Tulloss R.E."/>
            <person name="Uehling J."/>
            <person name="Grigoriev I.V."/>
            <person name="Vagvolgyi C."/>
            <person name="Papp T."/>
            <person name="Martin F.M."/>
            <person name="Miettinen O."/>
            <person name="Hibbett D.S."/>
            <person name="Nagy L.G."/>
        </authorList>
    </citation>
    <scope>NUCLEOTIDE SEQUENCE [LARGE SCALE GENOMIC DNA]</scope>
    <source>
        <strain evidence="2 3">CBS 962.96</strain>
    </source>
</reference>
<proteinExistence type="predicted"/>
<sequence>MIPADMVDSVVYRINGMFFSLPNIRVSFFPLLPITVYLTLQLQPGTTSPTLPSAARTVSNLSGVSAVLSIFLLSASPSHFQNRSGHCQIRCPLTL</sequence>
<organism evidence="2 3">
    <name type="scientific">Dendrothele bispora (strain CBS 962.96)</name>
    <dbReference type="NCBI Taxonomy" id="1314807"/>
    <lineage>
        <taxon>Eukaryota</taxon>
        <taxon>Fungi</taxon>
        <taxon>Dikarya</taxon>
        <taxon>Basidiomycota</taxon>
        <taxon>Agaricomycotina</taxon>
        <taxon>Agaricomycetes</taxon>
        <taxon>Agaricomycetidae</taxon>
        <taxon>Agaricales</taxon>
        <taxon>Agaricales incertae sedis</taxon>
        <taxon>Dendrothele</taxon>
    </lineage>
</organism>
<protein>
    <submittedName>
        <fullName evidence="2">Uncharacterized protein</fullName>
    </submittedName>
</protein>
<keyword evidence="1" id="KW-0812">Transmembrane</keyword>
<accession>A0A4S8LPF7</accession>
<evidence type="ECO:0000256" key="1">
    <source>
        <dbReference type="SAM" id="Phobius"/>
    </source>
</evidence>
<keyword evidence="1" id="KW-0472">Membrane</keyword>
<dbReference type="Proteomes" id="UP000297245">
    <property type="component" value="Unassembled WGS sequence"/>
</dbReference>
<evidence type="ECO:0000313" key="2">
    <source>
        <dbReference type="EMBL" id="THU91207.1"/>
    </source>
</evidence>
<dbReference type="EMBL" id="ML179312">
    <property type="protein sequence ID" value="THU91207.1"/>
    <property type="molecule type" value="Genomic_DNA"/>
</dbReference>
<feature type="transmembrane region" description="Helical" evidence="1">
    <location>
        <begin position="21"/>
        <end position="40"/>
    </location>
</feature>
<keyword evidence="1" id="KW-1133">Transmembrane helix</keyword>
<dbReference type="AlphaFoldDB" id="A0A4S8LPF7"/>